<organism evidence="14 15">
    <name type="scientific">Balneicella halophila</name>
    <dbReference type="NCBI Taxonomy" id="1537566"/>
    <lineage>
        <taxon>Bacteria</taxon>
        <taxon>Pseudomonadati</taxon>
        <taxon>Bacteroidota</taxon>
        <taxon>Bacteroidia</taxon>
        <taxon>Bacteroidales</taxon>
        <taxon>Balneicellaceae</taxon>
        <taxon>Balneicella</taxon>
    </lineage>
</organism>
<dbReference type="PANTHER" id="PTHR11088">
    <property type="entry name" value="TRNA DIMETHYLALLYLTRANSFERASE"/>
    <property type="match status" value="1"/>
</dbReference>
<evidence type="ECO:0000256" key="10">
    <source>
        <dbReference type="HAMAP-Rule" id="MF_00185"/>
    </source>
</evidence>
<dbReference type="EC" id="2.5.1.75" evidence="10"/>
<proteinExistence type="inferred from homology"/>
<dbReference type="HAMAP" id="MF_00185">
    <property type="entry name" value="IPP_trans"/>
    <property type="match status" value="1"/>
</dbReference>
<evidence type="ECO:0000256" key="4">
    <source>
        <dbReference type="ARBA" id="ARBA00022679"/>
    </source>
</evidence>
<sequence>MIWMMTTYTNDKILVVLIGPTAVGKTDTSIAIARHYNTEIISADSRQFFKEMSIGTAVPDSRQLEEVKHHFIQNLSIDDKYSSYDFEQDTLALLENLFQKKDIVVLTGGSMLYIDAICEGIDEIPTISKEIREKVEQDYEENGLTSLQLQLKELDPKFYEEVDLLNPKRVMHAVEVCLEAGEPYSNLRKGEPANRPFTIVKIGLNREREELYDRINRRVDIMIEEGLEEEAKNLHPKKGLNALKTVGYKELFGYFEGEYDKNEAIRLIKRNTRYYAKRQLSWFRRDEDIQWFHPKDIEQIIKFIEEKKVALLTK</sequence>
<feature type="binding site" evidence="10">
    <location>
        <begin position="21"/>
        <end position="26"/>
    </location>
    <ligand>
        <name>substrate</name>
    </ligand>
</feature>
<keyword evidence="6 10" id="KW-0547">Nucleotide-binding</keyword>
<dbReference type="AlphaFoldDB" id="A0A7L4URE7"/>
<evidence type="ECO:0000256" key="3">
    <source>
        <dbReference type="ARBA" id="ARBA00005842"/>
    </source>
</evidence>
<evidence type="ECO:0000313" key="14">
    <source>
        <dbReference type="EMBL" id="PVX51807.1"/>
    </source>
</evidence>
<keyword evidence="8 10" id="KW-0460">Magnesium</keyword>
<feature type="site" description="Interaction with substrate tRNA" evidence="10">
    <location>
        <position position="110"/>
    </location>
</feature>
<dbReference type="InterPro" id="IPR018022">
    <property type="entry name" value="IPT"/>
</dbReference>
<evidence type="ECO:0000256" key="8">
    <source>
        <dbReference type="ARBA" id="ARBA00022842"/>
    </source>
</evidence>
<dbReference type="EMBL" id="QENZ01000003">
    <property type="protein sequence ID" value="PVX51807.1"/>
    <property type="molecule type" value="Genomic_DNA"/>
</dbReference>
<dbReference type="Gene3D" id="3.40.50.300">
    <property type="entry name" value="P-loop containing nucleotide triphosphate hydrolases"/>
    <property type="match status" value="1"/>
</dbReference>
<dbReference type="GO" id="GO:0052381">
    <property type="term" value="F:tRNA dimethylallyltransferase activity"/>
    <property type="evidence" value="ECO:0007669"/>
    <property type="project" value="UniProtKB-UniRule"/>
</dbReference>
<evidence type="ECO:0000256" key="7">
    <source>
        <dbReference type="ARBA" id="ARBA00022840"/>
    </source>
</evidence>
<dbReference type="GO" id="GO:0005524">
    <property type="term" value="F:ATP binding"/>
    <property type="evidence" value="ECO:0007669"/>
    <property type="project" value="UniProtKB-UniRule"/>
</dbReference>
<keyword evidence="5 10" id="KW-0819">tRNA processing</keyword>
<protein>
    <recommendedName>
        <fullName evidence="10">tRNA dimethylallyltransferase</fullName>
        <ecNumber evidence="10">2.5.1.75</ecNumber>
    </recommendedName>
    <alternativeName>
        <fullName evidence="10">Dimethylallyl diphosphate:tRNA dimethylallyltransferase</fullName>
        <shortName evidence="10">DMAPP:tRNA dimethylallyltransferase</shortName>
        <shortName evidence="10">DMATase</shortName>
    </alternativeName>
    <alternativeName>
        <fullName evidence="10">Isopentenyl-diphosphate:tRNA isopentenyltransferase</fullName>
        <shortName evidence="10">IPP transferase</shortName>
        <shortName evidence="10">IPPT</shortName>
        <shortName evidence="10">IPTase</shortName>
    </alternativeName>
</protein>
<evidence type="ECO:0000313" key="15">
    <source>
        <dbReference type="Proteomes" id="UP000251835"/>
    </source>
</evidence>
<comment type="similarity">
    <text evidence="3 10 13">Belongs to the IPP transferase family.</text>
</comment>
<dbReference type="Pfam" id="PF01715">
    <property type="entry name" value="IPPT"/>
    <property type="match status" value="1"/>
</dbReference>
<dbReference type="Proteomes" id="UP000251835">
    <property type="component" value="Unassembled WGS sequence"/>
</dbReference>
<feature type="site" description="Interaction with substrate tRNA" evidence="10">
    <location>
        <position position="132"/>
    </location>
</feature>
<comment type="caution">
    <text evidence="10">Lacks conserved residue(s) required for the propagation of feature annotation.</text>
</comment>
<evidence type="ECO:0000256" key="5">
    <source>
        <dbReference type="ARBA" id="ARBA00022694"/>
    </source>
</evidence>
<keyword evidence="4 10" id="KW-0808">Transferase</keyword>
<dbReference type="Gene3D" id="1.10.20.140">
    <property type="match status" value="1"/>
</dbReference>
<feature type="binding site" evidence="10">
    <location>
        <begin position="19"/>
        <end position="26"/>
    </location>
    <ligand>
        <name>ATP</name>
        <dbReference type="ChEBI" id="CHEBI:30616"/>
    </ligand>
</feature>
<comment type="subunit">
    <text evidence="10">Monomer.</text>
</comment>
<comment type="caution">
    <text evidence="14">The sequence shown here is derived from an EMBL/GenBank/DDBJ whole genome shotgun (WGS) entry which is preliminary data.</text>
</comment>
<name>A0A7L4URE7_BALHA</name>
<dbReference type="NCBIfam" id="TIGR00174">
    <property type="entry name" value="miaA"/>
    <property type="match status" value="1"/>
</dbReference>
<keyword evidence="15" id="KW-1185">Reference proteome</keyword>
<feature type="region of interest" description="Interaction with substrate tRNA" evidence="10">
    <location>
        <begin position="44"/>
        <end position="47"/>
    </location>
</feature>
<gene>
    <name evidence="10" type="primary">miaA</name>
    <name evidence="14" type="ORF">C7377_0093</name>
</gene>
<evidence type="ECO:0000256" key="12">
    <source>
        <dbReference type="RuleBase" id="RU003784"/>
    </source>
</evidence>
<evidence type="ECO:0000256" key="6">
    <source>
        <dbReference type="ARBA" id="ARBA00022741"/>
    </source>
</evidence>
<dbReference type="GO" id="GO:0006400">
    <property type="term" value="P:tRNA modification"/>
    <property type="evidence" value="ECO:0007669"/>
    <property type="project" value="TreeGrafter"/>
</dbReference>
<reference evidence="14 15" key="1">
    <citation type="submission" date="2018-05" db="EMBL/GenBank/DDBJ databases">
        <title>Genomic Encyclopedia of Type Strains, Phase IV (KMG-IV): sequencing the most valuable type-strain genomes for metagenomic binning, comparative biology and taxonomic classification.</title>
        <authorList>
            <person name="Goeker M."/>
        </authorList>
    </citation>
    <scope>NUCLEOTIDE SEQUENCE [LARGE SCALE GENOMIC DNA]</scope>
    <source>
        <strain evidence="14 15">DSM 28579</strain>
    </source>
</reference>
<comment type="catalytic activity">
    <reaction evidence="9 10 11">
        <text>adenosine(37) in tRNA + dimethylallyl diphosphate = N(6)-dimethylallyladenosine(37) in tRNA + diphosphate</text>
        <dbReference type="Rhea" id="RHEA:26482"/>
        <dbReference type="Rhea" id="RHEA-COMP:10162"/>
        <dbReference type="Rhea" id="RHEA-COMP:10375"/>
        <dbReference type="ChEBI" id="CHEBI:33019"/>
        <dbReference type="ChEBI" id="CHEBI:57623"/>
        <dbReference type="ChEBI" id="CHEBI:74411"/>
        <dbReference type="ChEBI" id="CHEBI:74415"/>
        <dbReference type="EC" id="2.5.1.75"/>
    </reaction>
</comment>
<comment type="cofactor">
    <cofactor evidence="1 10">
        <name>Mg(2+)</name>
        <dbReference type="ChEBI" id="CHEBI:18420"/>
    </cofactor>
</comment>
<dbReference type="InterPro" id="IPR027417">
    <property type="entry name" value="P-loop_NTPase"/>
</dbReference>
<comment type="function">
    <text evidence="2 10 12">Catalyzes the transfer of a dimethylallyl group onto the adenine at position 37 in tRNAs that read codons beginning with uridine, leading to the formation of N6-(dimethylallyl)adenosine (i(6)A).</text>
</comment>
<evidence type="ECO:0000256" key="1">
    <source>
        <dbReference type="ARBA" id="ARBA00001946"/>
    </source>
</evidence>
<evidence type="ECO:0000256" key="13">
    <source>
        <dbReference type="RuleBase" id="RU003785"/>
    </source>
</evidence>
<accession>A0A7L4URE7</accession>
<evidence type="ECO:0000256" key="11">
    <source>
        <dbReference type="RuleBase" id="RU003783"/>
    </source>
</evidence>
<dbReference type="PANTHER" id="PTHR11088:SF60">
    <property type="entry name" value="TRNA DIMETHYLALLYLTRANSFERASE"/>
    <property type="match status" value="1"/>
</dbReference>
<keyword evidence="7 10" id="KW-0067">ATP-binding</keyword>
<dbReference type="InterPro" id="IPR039657">
    <property type="entry name" value="Dimethylallyltransferase"/>
</dbReference>
<evidence type="ECO:0000256" key="2">
    <source>
        <dbReference type="ARBA" id="ARBA00003213"/>
    </source>
</evidence>
<dbReference type="SUPFAM" id="SSF52540">
    <property type="entry name" value="P-loop containing nucleoside triphosphate hydrolases"/>
    <property type="match status" value="2"/>
</dbReference>
<evidence type="ECO:0000256" key="9">
    <source>
        <dbReference type="ARBA" id="ARBA00049563"/>
    </source>
</evidence>